<dbReference type="OrthoDB" id="271448at2759"/>
<dbReference type="SMART" id="SM00547">
    <property type="entry name" value="ZnF_RBZ"/>
    <property type="match status" value="2"/>
</dbReference>
<keyword evidence="11" id="KW-1185">Reference proteome</keyword>
<dbReference type="GO" id="GO:0032266">
    <property type="term" value="F:phosphatidylinositol-3-phosphate binding"/>
    <property type="evidence" value="ECO:0007669"/>
    <property type="project" value="UniProtKB-UniRule"/>
</dbReference>
<dbReference type="STRING" id="5364.A0A5C3N051"/>
<feature type="region of interest" description="Disordered" evidence="8">
    <location>
        <begin position="151"/>
        <end position="190"/>
    </location>
</feature>
<keyword evidence="7" id="KW-0963">Cytoplasm</keyword>
<dbReference type="PANTHER" id="PTHR13128:SF12">
    <property type="entry name" value="VACUOLAR PROTEIN-SORTING-ASSOCIATED PROTEIN 36"/>
    <property type="match status" value="1"/>
</dbReference>
<keyword evidence="4" id="KW-0863">Zinc-finger</keyword>
<keyword evidence="7" id="KW-0967">Endosome</keyword>
<comment type="function">
    <text evidence="7">Component of the ESCRT-II complex (endosomal sorting complex required for transport II), which is required for multivesicular body (MVB) formation and sorting of endosomal cargo proteins into MVBs.</text>
</comment>
<dbReference type="Pfam" id="PF04157">
    <property type="entry name" value="EAP30"/>
    <property type="match status" value="1"/>
</dbReference>
<feature type="domain" description="GLUE N-terminal" evidence="9">
    <location>
        <begin position="10"/>
        <end position="282"/>
    </location>
</feature>
<dbReference type="InterPro" id="IPR021648">
    <property type="entry name" value="GLUE_dom"/>
</dbReference>
<dbReference type="PROSITE" id="PS51495">
    <property type="entry name" value="GLUE"/>
    <property type="match status" value="1"/>
</dbReference>
<dbReference type="GO" id="GO:0008270">
    <property type="term" value="F:zinc ion binding"/>
    <property type="evidence" value="ECO:0007669"/>
    <property type="project" value="UniProtKB-KW"/>
</dbReference>
<dbReference type="InterPro" id="IPR001876">
    <property type="entry name" value="Znf_RanBP2"/>
</dbReference>
<name>A0A5C3N051_9AGAM</name>
<dbReference type="PANTHER" id="PTHR13128">
    <property type="entry name" value="VACUOLAR PROTEIN-SORTING-ASSOCIATED PROTEIN 36"/>
    <property type="match status" value="1"/>
</dbReference>
<dbReference type="SUPFAM" id="SSF46785">
    <property type="entry name" value="Winged helix' DNA-binding domain"/>
    <property type="match status" value="1"/>
</dbReference>
<protein>
    <recommendedName>
        <fullName evidence="7">Vacuolar protein-sorting-associated protein 36</fullName>
    </recommendedName>
    <alternativeName>
        <fullName evidence="7">ESCRT-II complex subunit VPS36</fullName>
    </alternativeName>
</protein>
<evidence type="ECO:0000259" key="9">
    <source>
        <dbReference type="PROSITE" id="PS51495"/>
    </source>
</evidence>
<keyword evidence="3" id="KW-0479">Metal-binding</keyword>
<evidence type="ECO:0000256" key="3">
    <source>
        <dbReference type="ARBA" id="ARBA00022723"/>
    </source>
</evidence>
<dbReference type="GO" id="GO:0031902">
    <property type="term" value="C:late endosome membrane"/>
    <property type="evidence" value="ECO:0007669"/>
    <property type="project" value="UniProtKB-UniRule"/>
</dbReference>
<keyword evidence="2 7" id="KW-0813">Transport</keyword>
<dbReference type="GO" id="GO:0000814">
    <property type="term" value="C:ESCRT II complex"/>
    <property type="evidence" value="ECO:0007669"/>
    <property type="project" value="UniProtKB-UniRule"/>
</dbReference>
<evidence type="ECO:0000256" key="8">
    <source>
        <dbReference type="SAM" id="MobiDB-lite"/>
    </source>
</evidence>
<dbReference type="AlphaFoldDB" id="A0A5C3N051"/>
<dbReference type="Pfam" id="PF11605">
    <property type="entry name" value="Vps36_ESCRT-II"/>
    <property type="match status" value="1"/>
</dbReference>
<reference evidence="10 11" key="1">
    <citation type="journal article" date="2019" name="Nat. Ecol. Evol.">
        <title>Megaphylogeny resolves global patterns of mushroom evolution.</title>
        <authorList>
            <person name="Varga T."/>
            <person name="Krizsan K."/>
            <person name="Foldi C."/>
            <person name="Dima B."/>
            <person name="Sanchez-Garcia M."/>
            <person name="Sanchez-Ramirez S."/>
            <person name="Szollosi G.J."/>
            <person name="Szarkandi J.G."/>
            <person name="Papp V."/>
            <person name="Albert L."/>
            <person name="Andreopoulos W."/>
            <person name="Angelini C."/>
            <person name="Antonin V."/>
            <person name="Barry K.W."/>
            <person name="Bougher N.L."/>
            <person name="Buchanan P."/>
            <person name="Buyck B."/>
            <person name="Bense V."/>
            <person name="Catcheside P."/>
            <person name="Chovatia M."/>
            <person name="Cooper J."/>
            <person name="Damon W."/>
            <person name="Desjardin D."/>
            <person name="Finy P."/>
            <person name="Geml J."/>
            <person name="Haridas S."/>
            <person name="Hughes K."/>
            <person name="Justo A."/>
            <person name="Karasinski D."/>
            <person name="Kautmanova I."/>
            <person name="Kiss B."/>
            <person name="Kocsube S."/>
            <person name="Kotiranta H."/>
            <person name="LaButti K.M."/>
            <person name="Lechner B.E."/>
            <person name="Liimatainen K."/>
            <person name="Lipzen A."/>
            <person name="Lukacs Z."/>
            <person name="Mihaltcheva S."/>
            <person name="Morgado L.N."/>
            <person name="Niskanen T."/>
            <person name="Noordeloos M.E."/>
            <person name="Ohm R.A."/>
            <person name="Ortiz-Santana B."/>
            <person name="Ovrebo C."/>
            <person name="Racz N."/>
            <person name="Riley R."/>
            <person name="Savchenko A."/>
            <person name="Shiryaev A."/>
            <person name="Soop K."/>
            <person name="Spirin V."/>
            <person name="Szebenyi C."/>
            <person name="Tomsovsky M."/>
            <person name="Tulloss R.E."/>
            <person name="Uehling J."/>
            <person name="Grigoriev I.V."/>
            <person name="Vagvolgyi C."/>
            <person name="Papp T."/>
            <person name="Martin F.M."/>
            <person name="Miettinen O."/>
            <person name="Hibbett D.S."/>
            <person name="Nagy L.G."/>
        </authorList>
    </citation>
    <scope>NUCLEOTIDE SEQUENCE [LARGE SCALE GENOMIC DNA]</scope>
    <source>
        <strain evidence="10 11">OMC1185</strain>
    </source>
</reference>
<evidence type="ECO:0000313" key="10">
    <source>
        <dbReference type="EMBL" id="TFK47161.1"/>
    </source>
</evidence>
<dbReference type="EMBL" id="ML213525">
    <property type="protein sequence ID" value="TFK47161.1"/>
    <property type="molecule type" value="Genomic_DNA"/>
</dbReference>
<evidence type="ECO:0000256" key="6">
    <source>
        <dbReference type="ARBA" id="ARBA00022927"/>
    </source>
</evidence>
<evidence type="ECO:0000256" key="4">
    <source>
        <dbReference type="ARBA" id="ARBA00022771"/>
    </source>
</evidence>
<keyword evidence="6 7" id="KW-0653">Protein transport</keyword>
<dbReference type="Gene3D" id="6.10.140.260">
    <property type="match status" value="1"/>
</dbReference>
<keyword evidence="5" id="KW-0862">Zinc</keyword>
<accession>A0A5C3N051</accession>
<sequence>MALARFTKPVDGTIPVPALLYDDEDVVTNQDGVGIYDGSVKSPLHQTGVLTLTSHRLFFISVPTPSDSFSLDLSHIVQTDYYAGLLRSSAKITLRLNASTDGKTDAVSGDSSEDGEWATWECEVCGNRNGPGLSPAKAAVCSLCGVPRAISSSGSTTPRALPSQAKTSLTSTSLPALTTGGAGSPGSSPDGSSDIIACPACTFHNHPSLRVCEICATPLPRPPSSNLAMRSLTASPAPSAALASGDASSMRLSFRKGGDKAFYAALKRALHGKRWQVTKTTNTRPYNTQDTVAGGVSGIMTSVQNNAQQRNTSISTALSDLEALMSQAQHMVALASELTEQIRVAEAKAKAEGRGSLSDGTEEGEAANFIQTSLAQLGLSMTNAPVTQDMMKDERKWMEELARELSGLTQQERKKTSGIMRGRGIVALDEVWGGWNRARGVALIPPSTFLQVLALLPSYTSPPLLMRTFPSGLSVLHTPRYTHVAFTSRLSSLIALSGPRTTLEVAREERVTVPLAGEMIAEVERDGEICRDEVQIEGPFGGGRDVRWWINVFEDYVWDGQQDT</sequence>
<comment type="similarity">
    <text evidence="1 7">Belongs to the VPS36 family.</text>
</comment>
<organism evidence="10 11">
    <name type="scientific">Heliocybe sulcata</name>
    <dbReference type="NCBI Taxonomy" id="5364"/>
    <lineage>
        <taxon>Eukaryota</taxon>
        <taxon>Fungi</taxon>
        <taxon>Dikarya</taxon>
        <taxon>Basidiomycota</taxon>
        <taxon>Agaricomycotina</taxon>
        <taxon>Agaricomycetes</taxon>
        <taxon>Gloeophyllales</taxon>
        <taxon>Gloeophyllaceae</taxon>
        <taxon>Heliocybe</taxon>
    </lineage>
</organism>
<dbReference type="InterPro" id="IPR011993">
    <property type="entry name" value="PH-like_dom_sf"/>
</dbReference>
<dbReference type="SUPFAM" id="SSF50729">
    <property type="entry name" value="PH domain-like"/>
    <property type="match status" value="2"/>
</dbReference>
<evidence type="ECO:0000313" key="11">
    <source>
        <dbReference type="Proteomes" id="UP000305948"/>
    </source>
</evidence>
<dbReference type="InterPro" id="IPR037855">
    <property type="entry name" value="Vps36"/>
</dbReference>
<gene>
    <name evidence="10" type="ORF">OE88DRAFT_1772963</name>
</gene>
<evidence type="ECO:0000256" key="1">
    <source>
        <dbReference type="ARBA" id="ARBA00009697"/>
    </source>
</evidence>
<dbReference type="GO" id="GO:0043328">
    <property type="term" value="P:protein transport to vacuole involved in ubiquitin-dependent protein catabolic process via the multivesicular body sorting pathway"/>
    <property type="evidence" value="ECO:0007669"/>
    <property type="project" value="UniProtKB-UniRule"/>
</dbReference>
<comment type="subunit">
    <text evidence="7">Component of the endosomal sorting complex required for transport II (ESCRT-II).</text>
</comment>
<dbReference type="Proteomes" id="UP000305948">
    <property type="component" value="Unassembled WGS sequence"/>
</dbReference>
<dbReference type="GO" id="GO:0043130">
    <property type="term" value="F:ubiquitin binding"/>
    <property type="evidence" value="ECO:0007669"/>
    <property type="project" value="UniProtKB-UniRule"/>
</dbReference>
<evidence type="ECO:0000256" key="7">
    <source>
        <dbReference type="RuleBase" id="RU367095"/>
    </source>
</evidence>
<dbReference type="Gene3D" id="1.10.10.10">
    <property type="entry name" value="Winged helix-like DNA-binding domain superfamily/Winged helix DNA-binding domain"/>
    <property type="match status" value="2"/>
</dbReference>
<evidence type="ECO:0000256" key="2">
    <source>
        <dbReference type="ARBA" id="ARBA00022448"/>
    </source>
</evidence>
<dbReference type="InterPro" id="IPR040608">
    <property type="entry name" value="Snf8/Vps36"/>
</dbReference>
<feature type="compositionally biased region" description="Low complexity" evidence="8">
    <location>
        <begin position="167"/>
        <end position="190"/>
    </location>
</feature>
<dbReference type="Gene3D" id="2.30.29.30">
    <property type="entry name" value="Pleckstrin-homology domain (PH domain)/Phosphotyrosine-binding domain (PTB)"/>
    <property type="match status" value="2"/>
</dbReference>
<dbReference type="InterPro" id="IPR036388">
    <property type="entry name" value="WH-like_DNA-bd_sf"/>
</dbReference>
<comment type="subcellular location">
    <subcellularLocation>
        <location evidence="7">Cytoplasm</location>
    </subcellularLocation>
    <subcellularLocation>
        <location evidence="7">Endosome</location>
    </subcellularLocation>
</comment>
<dbReference type="InterPro" id="IPR036390">
    <property type="entry name" value="WH_DNA-bd_sf"/>
</dbReference>
<proteinExistence type="inferred from homology"/>
<evidence type="ECO:0000256" key="5">
    <source>
        <dbReference type="ARBA" id="ARBA00022833"/>
    </source>
</evidence>